<dbReference type="PROSITE" id="PS50987">
    <property type="entry name" value="HTH_ARSR_2"/>
    <property type="match status" value="1"/>
</dbReference>
<dbReference type="InterPro" id="IPR036390">
    <property type="entry name" value="WH_DNA-bd_sf"/>
</dbReference>
<dbReference type="InterPro" id="IPR036388">
    <property type="entry name" value="WH-like_DNA-bd_sf"/>
</dbReference>
<dbReference type="InterPro" id="IPR018334">
    <property type="entry name" value="ArsR_HTH"/>
</dbReference>
<dbReference type="HOGENOM" id="CLU_097806_7_3_9"/>
<evidence type="ECO:0000256" key="3">
    <source>
        <dbReference type="ARBA" id="ARBA00023163"/>
    </source>
</evidence>
<dbReference type="AlphaFoldDB" id="E7GDF4"/>
<evidence type="ECO:0000256" key="4">
    <source>
        <dbReference type="ARBA" id="ARBA00043263"/>
    </source>
</evidence>
<dbReference type="InterPro" id="IPR001845">
    <property type="entry name" value="HTH_ArsR_DNA-bd_dom"/>
</dbReference>
<dbReference type="PANTHER" id="PTHR43132:SF6">
    <property type="entry name" value="HTH-TYPE TRANSCRIPTIONAL REPRESSOR CZRA"/>
    <property type="match status" value="1"/>
</dbReference>
<protein>
    <submittedName>
        <fullName evidence="6">Regulatory protein</fullName>
    </submittedName>
</protein>
<dbReference type="OrthoDB" id="9794330at2"/>
<gene>
    <name evidence="6" type="ORF">HMPREF9488_02797</name>
</gene>
<dbReference type="CDD" id="cd00090">
    <property type="entry name" value="HTH_ARSR"/>
    <property type="match status" value="1"/>
</dbReference>
<dbReference type="GeneID" id="78228361"/>
<dbReference type="EMBL" id="ADKX01000041">
    <property type="protein sequence ID" value="EFW04005.1"/>
    <property type="molecule type" value="Genomic_DNA"/>
</dbReference>
<comment type="caution">
    <text evidence="6">The sequence shown here is derived from an EMBL/GenBank/DDBJ whole genome shotgun (WGS) entry which is preliminary data.</text>
</comment>
<evidence type="ECO:0000313" key="7">
    <source>
        <dbReference type="Proteomes" id="UP000003157"/>
    </source>
</evidence>
<keyword evidence="7" id="KW-1185">Reference proteome</keyword>
<keyword evidence="1" id="KW-0805">Transcription regulation</keyword>
<dbReference type="PRINTS" id="PR00778">
    <property type="entry name" value="HTHARSR"/>
</dbReference>
<keyword evidence="3" id="KW-0804">Transcription</keyword>
<evidence type="ECO:0000256" key="2">
    <source>
        <dbReference type="ARBA" id="ARBA00023125"/>
    </source>
</evidence>
<keyword evidence="4" id="KW-0105">Cadmium resistance</keyword>
<dbReference type="InterPro" id="IPR011991">
    <property type="entry name" value="ArsR-like_HTH"/>
</dbReference>
<feature type="domain" description="HTH arsR-type" evidence="5">
    <location>
        <begin position="20"/>
        <end position="112"/>
    </location>
</feature>
<dbReference type="SMART" id="SM00418">
    <property type="entry name" value="HTH_ARSR"/>
    <property type="match status" value="1"/>
</dbReference>
<dbReference type="GO" id="GO:0003677">
    <property type="term" value="F:DNA binding"/>
    <property type="evidence" value="ECO:0007669"/>
    <property type="project" value="UniProtKB-KW"/>
</dbReference>
<evidence type="ECO:0000256" key="1">
    <source>
        <dbReference type="ARBA" id="ARBA00023015"/>
    </source>
</evidence>
<dbReference type="GO" id="GO:0003700">
    <property type="term" value="F:DNA-binding transcription factor activity"/>
    <property type="evidence" value="ECO:0007669"/>
    <property type="project" value="InterPro"/>
</dbReference>
<dbReference type="SUPFAM" id="SSF46785">
    <property type="entry name" value="Winged helix' DNA-binding domain"/>
    <property type="match status" value="1"/>
</dbReference>
<dbReference type="Pfam" id="PF01022">
    <property type="entry name" value="HTH_5"/>
    <property type="match status" value="1"/>
</dbReference>
<keyword evidence="2" id="KW-0238">DNA-binding</keyword>
<dbReference type="RefSeq" id="WP_008789884.1">
    <property type="nucleotide sequence ID" value="NZ_AKCB01000001.1"/>
</dbReference>
<organism evidence="6 7">
    <name type="scientific">Coprobacillus cateniformis</name>
    <dbReference type="NCBI Taxonomy" id="100884"/>
    <lineage>
        <taxon>Bacteria</taxon>
        <taxon>Bacillati</taxon>
        <taxon>Bacillota</taxon>
        <taxon>Erysipelotrichia</taxon>
        <taxon>Erysipelotrichales</taxon>
        <taxon>Coprobacillaceae</taxon>
        <taxon>Coprobacillus</taxon>
    </lineage>
</organism>
<accession>E7GDF4</accession>
<proteinExistence type="predicted"/>
<dbReference type="NCBIfam" id="NF033788">
    <property type="entry name" value="HTH_metalloreg"/>
    <property type="match status" value="1"/>
</dbReference>
<name>E7GDF4_9FIRM</name>
<dbReference type="eggNOG" id="COG0640">
    <property type="taxonomic scope" value="Bacteria"/>
</dbReference>
<dbReference type="PROSITE" id="PS00846">
    <property type="entry name" value="HTH_ARSR_1"/>
    <property type="match status" value="1"/>
</dbReference>
<reference evidence="6 7" key="1">
    <citation type="submission" date="2010-12" db="EMBL/GenBank/DDBJ databases">
        <title>The Genome Sequence of Coprobacillus sp. strain 29_1.</title>
        <authorList>
            <consortium name="The Broad Institute Genome Sequencing Platform"/>
            <person name="Earl A."/>
            <person name="Ward D."/>
            <person name="Feldgarden M."/>
            <person name="Gevers D."/>
            <person name="Daigneault M."/>
            <person name="Sibley C.D."/>
            <person name="White A."/>
            <person name="Strauss J."/>
            <person name="Allen-Vercoe E."/>
            <person name="Young S.K."/>
            <person name="Zeng Q."/>
            <person name="Gargeya S."/>
            <person name="Fitzgerald M."/>
            <person name="Haas B."/>
            <person name="Abouelleil A."/>
            <person name="Alvarado L."/>
            <person name="Arachchi H.M."/>
            <person name="Berlin A."/>
            <person name="Brown A."/>
            <person name="Chapman S.B."/>
            <person name="Chen Z."/>
            <person name="Dunbar C."/>
            <person name="Freedman E."/>
            <person name="Gearin G."/>
            <person name="Gellesch M."/>
            <person name="Goldberg J."/>
            <person name="Griggs A."/>
            <person name="Gujja S."/>
            <person name="Heilman E."/>
            <person name="Heiman D."/>
            <person name="Howarth C."/>
            <person name="Larson L."/>
            <person name="Lui A."/>
            <person name="MacDonald P.J.P."/>
            <person name="Mehta T."/>
            <person name="Montmayeur A."/>
            <person name="Murphy C."/>
            <person name="Neiman D."/>
            <person name="Pearson M."/>
            <person name="Priest M."/>
            <person name="Roberts A."/>
            <person name="Saif S."/>
            <person name="Shea T."/>
            <person name="Shenoy N."/>
            <person name="Sisk P."/>
            <person name="Stolte C."/>
            <person name="Sykes S."/>
            <person name="White J."/>
            <person name="Yandava C."/>
            <person name="Nusbaum C."/>
            <person name="Birren B."/>
        </authorList>
    </citation>
    <scope>NUCLEOTIDE SEQUENCE [LARGE SCALE GENOMIC DNA]</scope>
    <source>
        <strain evidence="6 7">29_1</strain>
    </source>
</reference>
<dbReference type="PANTHER" id="PTHR43132">
    <property type="entry name" value="ARSENICAL RESISTANCE OPERON REPRESSOR ARSR-RELATED"/>
    <property type="match status" value="1"/>
</dbReference>
<sequence length="112" mass="12931">MEKTIIVNQDAVDKVLDALPDEEILYDVAELFKVFGDSTRIKIICVLFESEMCVYDLAATLEMTQSAISHQLRILKNANLVKFRRDGKMIYYSLDDEHVQQIFDAGYKHVIE</sequence>
<dbReference type="Gene3D" id="1.10.10.10">
    <property type="entry name" value="Winged helix-like DNA-binding domain superfamily/Winged helix DNA-binding domain"/>
    <property type="match status" value="1"/>
</dbReference>
<evidence type="ECO:0000313" key="6">
    <source>
        <dbReference type="EMBL" id="EFW04005.1"/>
    </source>
</evidence>
<evidence type="ECO:0000259" key="5">
    <source>
        <dbReference type="PROSITE" id="PS50987"/>
    </source>
</evidence>
<dbReference type="Proteomes" id="UP000003157">
    <property type="component" value="Unassembled WGS sequence"/>
</dbReference>
<dbReference type="STRING" id="100884.GCA_000269565_00449"/>
<dbReference type="GO" id="GO:0046686">
    <property type="term" value="P:response to cadmium ion"/>
    <property type="evidence" value="ECO:0007669"/>
    <property type="project" value="UniProtKB-KW"/>
</dbReference>
<dbReference type="InterPro" id="IPR051011">
    <property type="entry name" value="Metal_resp_trans_reg"/>
</dbReference>